<evidence type="ECO:0000313" key="2">
    <source>
        <dbReference type="EMBL" id="GBO18180.1"/>
    </source>
</evidence>
<comment type="caution">
    <text evidence="2">The sequence shown here is derived from an EMBL/GenBank/DDBJ whole genome shotgun (WGS) entry which is preliminary data.</text>
</comment>
<dbReference type="EMBL" id="BGPR01041817">
    <property type="protein sequence ID" value="GBO18180.1"/>
    <property type="molecule type" value="Genomic_DNA"/>
</dbReference>
<name>A0A4Y2V2R1_ARAVE</name>
<feature type="compositionally biased region" description="Basic and acidic residues" evidence="1">
    <location>
        <begin position="55"/>
        <end position="64"/>
    </location>
</feature>
<evidence type="ECO:0000256" key="1">
    <source>
        <dbReference type="SAM" id="MobiDB-lite"/>
    </source>
</evidence>
<gene>
    <name evidence="2" type="ORF">AVEN_271760_1</name>
</gene>
<organism evidence="2 3">
    <name type="scientific">Araneus ventricosus</name>
    <name type="common">Orbweaver spider</name>
    <name type="synonym">Epeira ventricosa</name>
    <dbReference type="NCBI Taxonomy" id="182803"/>
    <lineage>
        <taxon>Eukaryota</taxon>
        <taxon>Metazoa</taxon>
        <taxon>Ecdysozoa</taxon>
        <taxon>Arthropoda</taxon>
        <taxon>Chelicerata</taxon>
        <taxon>Arachnida</taxon>
        <taxon>Araneae</taxon>
        <taxon>Araneomorphae</taxon>
        <taxon>Entelegynae</taxon>
        <taxon>Araneoidea</taxon>
        <taxon>Araneidae</taxon>
        <taxon>Araneus</taxon>
    </lineage>
</organism>
<dbReference type="AlphaFoldDB" id="A0A4Y2V2R1"/>
<evidence type="ECO:0000313" key="3">
    <source>
        <dbReference type="Proteomes" id="UP000499080"/>
    </source>
</evidence>
<reference evidence="2 3" key="1">
    <citation type="journal article" date="2019" name="Sci. Rep.">
        <title>Orb-weaving spider Araneus ventricosus genome elucidates the spidroin gene catalogue.</title>
        <authorList>
            <person name="Kono N."/>
            <person name="Nakamura H."/>
            <person name="Ohtoshi R."/>
            <person name="Moran D.A.P."/>
            <person name="Shinohara A."/>
            <person name="Yoshida Y."/>
            <person name="Fujiwara M."/>
            <person name="Mori M."/>
            <person name="Tomita M."/>
            <person name="Arakawa K."/>
        </authorList>
    </citation>
    <scope>NUCLEOTIDE SEQUENCE [LARGE SCALE GENOMIC DNA]</scope>
</reference>
<feature type="region of interest" description="Disordered" evidence="1">
    <location>
        <begin position="39"/>
        <end position="70"/>
    </location>
</feature>
<proteinExistence type="predicted"/>
<sequence>MTRTTPELAPLLQISAPHYQDDVWPPTYDLTCNRPTYNGGSSVESGFKPGTLRPRSRDLRRGRETPPLTIGKREMDGIRYAILLSELKFRTHSIKGLIVCRSVYLGEYEHDN</sequence>
<dbReference type="Proteomes" id="UP000499080">
    <property type="component" value="Unassembled WGS sequence"/>
</dbReference>
<keyword evidence="3" id="KW-1185">Reference proteome</keyword>
<accession>A0A4Y2V2R1</accession>
<protein>
    <submittedName>
        <fullName evidence="2">Uncharacterized protein</fullName>
    </submittedName>
</protein>